<evidence type="ECO:0008006" key="5">
    <source>
        <dbReference type="Google" id="ProtNLM"/>
    </source>
</evidence>
<dbReference type="EMBL" id="ALQA01000010">
    <property type="protein sequence ID" value="EJZ11139.1"/>
    <property type="molecule type" value="Genomic_DNA"/>
</dbReference>
<sequence length="161" mass="16140">MRSQDSRTADPGSGRPDRAPRRWGRTETLLAAGIAAVIAVLGGAAIYAASGNSSPQVPGPPPVHHAEGGVDRPGPGRPQGRPLHGQEVVAVGAGGFITVVSQSGTVTATTPNSITVRSDDGFTQTWATAAGEGSTVAVGDAMAVRGVQNGLIAELTDVLGR</sequence>
<keyword evidence="4" id="KW-1185">Reference proteome</keyword>
<evidence type="ECO:0000256" key="1">
    <source>
        <dbReference type="SAM" id="MobiDB-lite"/>
    </source>
</evidence>
<dbReference type="eggNOG" id="ENOG50337Q8">
    <property type="taxonomic scope" value="Bacteria"/>
</dbReference>
<dbReference type="Proteomes" id="UP000006072">
    <property type="component" value="Unassembled WGS sequence"/>
</dbReference>
<gene>
    <name evidence="3" type="ORF">MVAC_06762</name>
</gene>
<accession>K0VJ43</accession>
<feature type="transmembrane region" description="Helical" evidence="2">
    <location>
        <begin position="28"/>
        <end position="49"/>
    </location>
</feature>
<evidence type="ECO:0000313" key="3">
    <source>
        <dbReference type="EMBL" id="EJZ11139.1"/>
    </source>
</evidence>
<evidence type="ECO:0000256" key="2">
    <source>
        <dbReference type="SAM" id="Phobius"/>
    </source>
</evidence>
<keyword evidence="2" id="KW-1133">Transmembrane helix</keyword>
<name>K0VJ43_MYCVA</name>
<protein>
    <recommendedName>
        <fullName evidence="5">DUF5666 domain-containing protein</fullName>
    </recommendedName>
</protein>
<keyword evidence="2" id="KW-0472">Membrane</keyword>
<dbReference type="RefSeq" id="WP_003930978.1">
    <property type="nucleotide sequence ID" value="NZ_JH814692.1"/>
</dbReference>
<proteinExistence type="predicted"/>
<evidence type="ECO:0000313" key="4">
    <source>
        <dbReference type="Proteomes" id="UP000006072"/>
    </source>
</evidence>
<reference evidence="3 4" key="1">
    <citation type="journal article" date="2012" name="J. Bacteriol.">
        <title>Complete Genome Sequence of Mycobacterium vaccae Type Strain ATCC 25954.</title>
        <authorList>
            <person name="Ho Y.S."/>
            <person name="Adroub S.A."/>
            <person name="Abadi M."/>
            <person name="Al Alwan B."/>
            <person name="Alkhateeb R."/>
            <person name="Gao G."/>
            <person name="Ragab A."/>
            <person name="Ali S."/>
            <person name="van Soolingen D."/>
            <person name="Bitter W."/>
            <person name="Pain A."/>
            <person name="Abdallah A.M."/>
        </authorList>
    </citation>
    <scope>NUCLEOTIDE SEQUENCE [LARGE SCALE GENOMIC DNA]</scope>
    <source>
        <strain evidence="3 4">ATCC 25954</strain>
    </source>
</reference>
<organism evidence="3 4">
    <name type="scientific">Mycolicibacterium vaccae ATCC 25954</name>
    <dbReference type="NCBI Taxonomy" id="1194972"/>
    <lineage>
        <taxon>Bacteria</taxon>
        <taxon>Bacillati</taxon>
        <taxon>Actinomycetota</taxon>
        <taxon>Actinomycetes</taxon>
        <taxon>Mycobacteriales</taxon>
        <taxon>Mycobacteriaceae</taxon>
        <taxon>Mycolicibacterium</taxon>
    </lineage>
</organism>
<comment type="caution">
    <text evidence="3">The sequence shown here is derived from an EMBL/GenBank/DDBJ whole genome shotgun (WGS) entry which is preliminary data.</text>
</comment>
<dbReference type="HOGENOM" id="CLU_105088_1_0_11"/>
<feature type="region of interest" description="Disordered" evidence="1">
    <location>
        <begin position="1"/>
        <end position="24"/>
    </location>
</feature>
<feature type="region of interest" description="Disordered" evidence="1">
    <location>
        <begin position="51"/>
        <end position="83"/>
    </location>
</feature>
<dbReference type="AlphaFoldDB" id="K0VJ43"/>
<keyword evidence="2" id="KW-0812">Transmembrane</keyword>
<dbReference type="PATRIC" id="fig|1194972.3.peg.1361"/>